<sequence length="218" mass="24240">MTNLKSSLANDKIILVPANTKRFFVAKITPVNPSEGNRFSYTTTFNFGNAIQEDFDEDYLYALPFAKGKTHLIFQGYYGKFSHQKDAALDFDLKIGDPVYAAREGTVVLTEDSNHHGCPTISCAKFNNKVLIMHSDGTFADYAHLKYKGVAVKKGDEIKKGQLIGYSGNTGFSSGPHLHFGVFINRIDGSRTFIKTKFKTSQGEGILLEEGKTYTRND</sequence>
<evidence type="ECO:0000313" key="2">
    <source>
        <dbReference type="EMBL" id="MCW4452614.1"/>
    </source>
</evidence>
<name>A0ABT3JPB0_9FLAO</name>
<dbReference type="Gene3D" id="2.70.70.10">
    <property type="entry name" value="Glucose Permease (Domain IIA)"/>
    <property type="match status" value="1"/>
</dbReference>
<accession>A0ABT3JPB0</accession>
<feature type="domain" description="M23ase beta-sheet core" evidence="1">
    <location>
        <begin position="87"/>
        <end position="185"/>
    </location>
</feature>
<comment type="caution">
    <text evidence="2">The sequence shown here is derived from an EMBL/GenBank/DDBJ whole genome shotgun (WGS) entry which is preliminary data.</text>
</comment>
<protein>
    <submittedName>
        <fullName evidence="2">M23 family metallopeptidase</fullName>
    </submittedName>
</protein>
<evidence type="ECO:0000313" key="3">
    <source>
        <dbReference type="Proteomes" id="UP001209107"/>
    </source>
</evidence>
<reference evidence="2 3" key="1">
    <citation type="submission" date="2022-10" db="EMBL/GenBank/DDBJ databases">
        <title>Kaistella sp. BT-6-1-3.</title>
        <authorList>
            <person name="Ai J."/>
            <person name="Deng Z."/>
        </authorList>
    </citation>
    <scope>NUCLEOTIDE SEQUENCE [LARGE SCALE GENOMIC DNA]</scope>
    <source>
        <strain evidence="2 3">BT6-1-3</strain>
    </source>
</reference>
<dbReference type="PANTHER" id="PTHR21666:SF270">
    <property type="entry name" value="MUREIN HYDROLASE ACTIVATOR ENVC"/>
    <property type="match status" value="1"/>
</dbReference>
<dbReference type="InterPro" id="IPR016047">
    <property type="entry name" value="M23ase_b-sheet_dom"/>
</dbReference>
<dbReference type="InterPro" id="IPR050570">
    <property type="entry name" value="Cell_wall_metabolism_enzyme"/>
</dbReference>
<dbReference type="EMBL" id="JAPCHZ010000005">
    <property type="protein sequence ID" value="MCW4452614.1"/>
    <property type="molecule type" value="Genomic_DNA"/>
</dbReference>
<dbReference type="PANTHER" id="PTHR21666">
    <property type="entry name" value="PEPTIDASE-RELATED"/>
    <property type="match status" value="1"/>
</dbReference>
<evidence type="ECO:0000259" key="1">
    <source>
        <dbReference type="Pfam" id="PF01551"/>
    </source>
</evidence>
<organism evidence="2 3">
    <name type="scientific">Kaistella yananensis</name>
    <dbReference type="NCBI Taxonomy" id="2989820"/>
    <lineage>
        <taxon>Bacteria</taxon>
        <taxon>Pseudomonadati</taxon>
        <taxon>Bacteroidota</taxon>
        <taxon>Flavobacteriia</taxon>
        <taxon>Flavobacteriales</taxon>
        <taxon>Weeksellaceae</taxon>
        <taxon>Chryseobacterium group</taxon>
        <taxon>Kaistella</taxon>
    </lineage>
</organism>
<dbReference type="InterPro" id="IPR011055">
    <property type="entry name" value="Dup_hybrid_motif"/>
</dbReference>
<dbReference type="Proteomes" id="UP001209107">
    <property type="component" value="Unassembled WGS sequence"/>
</dbReference>
<dbReference type="Pfam" id="PF01551">
    <property type="entry name" value="Peptidase_M23"/>
    <property type="match status" value="1"/>
</dbReference>
<gene>
    <name evidence="2" type="ORF">OK344_10375</name>
</gene>
<keyword evidence="3" id="KW-1185">Reference proteome</keyword>
<dbReference type="SUPFAM" id="SSF51261">
    <property type="entry name" value="Duplicated hybrid motif"/>
    <property type="match status" value="1"/>
</dbReference>
<proteinExistence type="predicted"/>
<dbReference type="CDD" id="cd12797">
    <property type="entry name" value="M23_peptidase"/>
    <property type="match status" value="1"/>
</dbReference>